<evidence type="ECO:0000256" key="5">
    <source>
        <dbReference type="PROSITE-ProRule" id="PRU01243"/>
    </source>
</evidence>
<dbReference type="Gene3D" id="2.40.350.20">
    <property type="match status" value="1"/>
</dbReference>
<evidence type="ECO:0000259" key="7">
    <source>
        <dbReference type="PROSITE" id="PS51895"/>
    </source>
</evidence>
<protein>
    <recommendedName>
        <fullName evidence="7">AA1-like domain-containing protein</fullName>
    </recommendedName>
</protein>
<evidence type="ECO:0000256" key="3">
    <source>
        <dbReference type="ARBA" id="ARBA00022729"/>
    </source>
</evidence>
<feature type="signal peptide" evidence="6">
    <location>
        <begin position="1"/>
        <end position="20"/>
    </location>
</feature>
<evidence type="ECO:0000313" key="8">
    <source>
        <dbReference type="EMBL" id="PHH62626.1"/>
    </source>
</evidence>
<feature type="chain" id="PRO_5012157456" description="AA1-like domain-containing protein" evidence="6">
    <location>
        <begin position="21"/>
        <end position="150"/>
    </location>
</feature>
<evidence type="ECO:0000256" key="2">
    <source>
        <dbReference type="ARBA" id="ARBA00022525"/>
    </source>
</evidence>
<gene>
    <name evidence="8" type="ORF">CDD81_6860</name>
</gene>
<evidence type="ECO:0000256" key="6">
    <source>
        <dbReference type="SAM" id="SignalP"/>
    </source>
</evidence>
<dbReference type="AlphaFoldDB" id="A0A2C5Y4L5"/>
<organism evidence="8 9">
    <name type="scientific">Ophiocordyceps australis</name>
    <dbReference type="NCBI Taxonomy" id="1399860"/>
    <lineage>
        <taxon>Eukaryota</taxon>
        <taxon>Fungi</taxon>
        <taxon>Dikarya</taxon>
        <taxon>Ascomycota</taxon>
        <taxon>Pezizomycotina</taxon>
        <taxon>Sordariomycetes</taxon>
        <taxon>Hypocreomycetidae</taxon>
        <taxon>Hypocreales</taxon>
        <taxon>Ophiocordycipitaceae</taxon>
        <taxon>Ophiocordyceps</taxon>
    </lineage>
</organism>
<reference evidence="8 9" key="1">
    <citation type="submission" date="2017-06" db="EMBL/GenBank/DDBJ databases">
        <title>Ant-infecting Ophiocordyceps genomes reveal a high diversity of potential behavioral manipulation genes and a possible major role for enterotoxins.</title>
        <authorList>
            <person name="De Bekker C."/>
            <person name="Evans H.C."/>
            <person name="Brachmann A."/>
            <person name="Hughes D.P."/>
        </authorList>
    </citation>
    <scope>NUCLEOTIDE SEQUENCE [LARGE SCALE GENOMIC DNA]</scope>
    <source>
        <strain evidence="8 9">Map64</strain>
    </source>
</reference>
<keyword evidence="2" id="KW-0964">Secreted</keyword>
<keyword evidence="4 5" id="KW-1015">Disulfide bond</keyword>
<comment type="caution">
    <text evidence="8">The sequence shown here is derived from an EMBL/GenBank/DDBJ whole genome shotgun (WGS) entry which is preliminary data.</text>
</comment>
<evidence type="ECO:0000256" key="1">
    <source>
        <dbReference type="ARBA" id="ARBA00004613"/>
    </source>
</evidence>
<feature type="domain" description="AA1-like" evidence="7">
    <location>
        <begin position="24"/>
        <end position="145"/>
    </location>
</feature>
<dbReference type="OrthoDB" id="3928926at2759"/>
<dbReference type="GO" id="GO:0005576">
    <property type="term" value="C:extracellular region"/>
    <property type="evidence" value="ECO:0007669"/>
    <property type="project" value="UniProtKB-SubCell"/>
</dbReference>
<keyword evidence="9" id="KW-1185">Reference proteome</keyword>
<dbReference type="EMBL" id="NJET01000067">
    <property type="protein sequence ID" value="PHH62626.1"/>
    <property type="molecule type" value="Genomic_DNA"/>
</dbReference>
<feature type="disulfide bond" evidence="5">
    <location>
        <begin position="120"/>
        <end position="132"/>
    </location>
</feature>
<keyword evidence="3 6" id="KW-0732">Signal</keyword>
<dbReference type="Pfam" id="PF16541">
    <property type="entry name" value="AltA1"/>
    <property type="match status" value="1"/>
</dbReference>
<sequence length="150" mass="15670">MRASTTLNLLLAGLAAAAPASEPRLNQVFDITNFSVRKDSSDRGEFIRNVNFALSGADVMELPCNADKPGPDQVVECGVNSGFGFRLHQMGNPGTSYTVSVFHDIEGAKEMGDTTVGVYCHAGGDGPNDFVCTQVAPAAVTLDHVVPAAA</sequence>
<evidence type="ECO:0000313" key="9">
    <source>
        <dbReference type="Proteomes" id="UP000226192"/>
    </source>
</evidence>
<comment type="subcellular location">
    <subcellularLocation>
        <location evidence="1">Secreted</location>
    </subcellularLocation>
</comment>
<accession>A0A2C5Y4L5</accession>
<name>A0A2C5Y4L5_9HYPO</name>
<dbReference type="InterPro" id="IPR032382">
    <property type="entry name" value="AltA1"/>
</dbReference>
<evidence type="ECO:0000256" key="4">
    <source>
        <dbReference type="ARBA" id="ARBA00023157"/>
    </source>
</evidence>
<comment type="caution">
    <text evidence="5">Lacks conserved residue(s) required for the propagation of feature annotation.</text>
</comment>
<dbReference type="PROSITE" id="PS51895">
    <property type="entry name" value="AA1"/>
    <property type="match status" value="1"/>
</dbReference>
<dbReference type="Proteomes" id="UP000226192">
    <property type="component" value="Unassembled WGS sequence"/>
</dbReference>
<proteinExistence type="predicted"/>